<feature type="region of interest" description="Disordered" evidence="1">
    <location>
        <begin position="35"/>
        <end position="55"/>
    </location>
</feature>
<dbReference type="AlphaFoldDB" id="A0A5B7I7A6"/>
<sequence>MDSHAYTPQALHGAHHRNGSRPRYINSRLDHATLEQLTSPDPPQRRGRSADTAPPYISSLTRLSTPLSPIKHPVLSRSHDELIKIRVVIV</sequence>
<name>A0A5B7I7A6_PORTR</name>
<protein>
    <submittedName>
        <fullName evidence="2">Uncharacterized protein</fullName>
    </submittedName>
</protein>
<keyword evidence="3" id="KW-1185">Reference proteome</keyword>
<evidence type="ECO:0000256" key="1">
    <source>
        <dbReference type="SAM" id="MobiDB-lite"/>
    </source>
</evidence>
<proteinExistence type="predicted"/>
<comment type="caution">
    <text evidence="2">The sequence shown here is derived from an EMBL/GenBank/DDBJ whole genome shotgun (WGS) entry which is preliminary data.</text>
</comment>
<dbReference type="Proteomes" id="UP000324222">
    <property type="component" value="Unassembled WGS sequence"/>
</dbReference>
<dbReference type="EMBL" id="VSRR010056466">
    <property type="protein sequence ID" value="MPC81271.1"/>
    <property type="molecule type" value="Genomic_DNA"/>
</dbReference>
<feature type="region of interest" description="Disordered" evidence="1">
    <location>
        <begin position="1"/>
        <end position="23"/>
    </location>
</feature>
<organism evidence="2 3">
    <name type="scientific">Portunus trituberculatus</name>
    <name type="common">Swimming crab</name>
    <name type="synonym">Neptunus trituberculatus</name>
    <dbReference type="NCBI Taxonomy" id="210409"/>
    <lineage>
        <taxon>Eukaryota</taxon>
        <taxon>Metazoa</taxon>
        <taxon>Ecdysozoa</taxon>
        <taxon>Arthropoda</taxon>
        <taxon>Crustacea</taxon>
        <taxon>Multicrustacea</taxon>
        <taxon>Malacostraca</taxon>
        <taxon>Eumalacostraca</taxon>
        <taxon>Eucarida</taxon>
        <taxon>Decapoda</taxon>
        <taxon>Pleocyemata</taxon>
        <taxon>Brachyura</taxon>
        <taxon>Eubrachyura</taxon>
        <taxon>Portunoidea</taxon>
        <taxon>Portunidae</taxon>
        <taxon>Portuninae</taxon>
        <taxon>Portunus</taxon>
    </lineage>
</organism>
<evidence type="ECO:0000313" key="3">
    <source>
        <dbReference type="Proteomes" id="UP000324222"/>
    </source>
</evidence>
<reference evidence="2 3" key="1">
    <citation type="submission" date="2019-05" db="EMBL/GenBank/DDBJ databases">
        <title>Another draft genome of Portunus trituberculatus and its Hox gene families provides insights of decapod evolution.</title>
        <authorList>
            <person name="Jeong J.-H."/>
            <person name="Song I."/>
            <person name="Kim S."/>
            <person name="Choi T."/>
            <person name="Kim D."/>
            <person name="Ryu S."/>
            <person name="Kim W."/>
        </authorList>
    </citation>
    <scope>NUCLEOTIDE SEQUENCE [LARGE SCALE GENOMIC DNA]</scope>
    <source>
        <tissue evidence="2">Muscle</tissue>
    </source>
</reference>
<accession>A0A5B7I7A6</accession>
<gene>
    <name evidence="2" type="ORF">E2C01_075878</name>
</gene>
<evidence type="ECO:0000313" key="2">
    <source>
        <dbReference type="EMBL" id="MPC81271.1"/>
    </source>
</evidence>